<dbReference type="AlphaFoldDB" id="A0A0C4F2T9"/>
<sequence length="173" mass="19189">MVKDTGNTEDEEEAEETDLLAAKVIDNEEIELESNDVNELSDEDDDDRYTSDACKQTLARNQMELDFGPVGQYLEMLGSSINQDDLDLASDLVEVLQPFSEMTLQVSIPGGARIADIVVFINQITSHLSTAISKKKAQYPPALRNACRAGLQLTNKYYTLTDCSPLYRVAMSD</sequence>
<feature type="compositionally biased region" description="Acidic residues" evidence="1">
    <location>
        <begin position="27"/>
        <end position="47"/>
    </location>
</feature>
<keyword evidence="4" id="KW-1185">Reference proteome</keyword>
<proteinExistence type="predicted"/>
<reference evidence="3 4" key="3">
    <citation type="journal article" date="2017" name="G3 (Bethesda)">
        <title>Comparative analysis highlights variable genome content of wheat rusts and divergence of the mating loci.</title>
        <authorList>
            <person name="Cuomo C.A."/>
            <person name="Bakkeren G."/>
            <person name="Khalil H.B."/>
            <person name="Panwar V."/>
            <person name="Joly D."/>
            <person name="Linning R."/>
            <person name="Sakthikumar S."/>
            <person name="Song X."/>
            <person name="Adiconis X."/>
            <person name="Fan L."/>
            <person name="Goldberg J.M."/>
            <person name="Levin J.Z."/>
            <person name="Young S."/>
            <person name="Zeng Q."/>
            <person name="Anikster Y."/>
            <person name="Bruce M."/>
            <person name="Wang M."/>
            <person name="Yin C."/>
            <person name="McCallum B."/>
            <person name="Szabo L.J."/>
            <person name="Hulbert S."/>
            <person name="Chen X."/>
            <person name="Fellers J.P."/>
        </authorList>
    </citation>
    <scope>NUCLEOTIDE SEQUENCE</scope>
    <source>
        <strain evidence="4">Isolate 1-1 / race 1 (BBBD)</strain>
        <strain evidence="3">isolate 1-1 / race 1 (BBBD)</strain>
    </source>
</reference>
<feature type="compositionally biased region" description="Acidic residues" evidence="1">
    <location>
        <begin position="7"/>
        <end position="18"/>
    </location>
</feature>
<evidence type="ECO:0000313" key="2">
    <source>
        <dbReference type="EMBL" id="OAV91924.1"/>
    </source>
</evidence>
<reference evidence="3" key="4">
    <citation type="submission" date="2025-05" db="UniProtKB">
        <authorList>
            <consortium name="EnsemblFungi"/>
        </authorList>
    </citation>
    <scope>IDENTIFICATION</scope>
    <source>
        <strain evidence="3">isolate 1-1 / race 1 (BBBD)</strain>
    </source>
</reference>
<accession>A0A0C4F2T9</accession>
<dbReference type="STRING" id="630390.A0A0C4F2T9"/>
<dbReference type="Proteomes" id="UP000005240">
    <property type="component" value="Unassembled WGS sequence"/>
</dbReference>
<evidence type="ECO:0000313" key="3">
    <source>
        <dbReference type="EnsemblFungi" id="PTTG_07410-t43_1-p1"/>
    </source>
</evidence>
<reference evidence="2" key="1">
    <citation type="submission" date="2009-11" db="EMBL/GenBank/DDBJ databases">
        <authorList>
            <consortium name="The Broad Institute Genome Sequencing Platform"/>
            <person name="Ward D."/>
            <person name="Feldgarden M."/>
            <person name="Earl A."/>
            <person name="Young S.K."/>
            <person name="Zeng Q."/>
            <person name="Koehrsen M."/>
            <person name="Alvarado L."/>
            <person name="Berlin A."/>
            <person name="Bochicchio J."/>
            <person name="Borenstein D."/>
            <person name="Chapman S.B."/>
            <person name="Chen Z."/>
            <person name="Engels R."/>
            <person name="Freedman E."/>
            <person name="Gellesch M."/>
            <person name="Goldberg J."/>
            <person name="Griggs A."/>
            <person name="Gujja S."/>
            <person name="Heilman E."/>
            <person name="Heiman D."/>
            <person name="Hepburn T."/>
            <person name="Howarth C."/>
            <person name="Jen D."/>
            <person name="Larson L."/>
            <person name="Lewis B."/>
            <person name="Mehta T."/>
            <person name="Park D."/>
            <person name="Pearson M."/>
            <person name="Roberts A."/>
            <person name="Saif S."/>
            <person name="Shea T."/>
            <person name="Shenoy N."/>
            <person name="Sisk P."/>
            <person name="Stolte C."/>
            <person name="Sykes S."/>
            <person name="Thomson T."/>
            <person name="Walk T."/>
            <person name="White J."/>
            <person name="Yandava C."/>
            <person name="Izard J."/>
            <person name="Baranova O.V."/>
            <person name="Blanton J.M."/>
            <person name="Tanner A.C."/>
            <person name="Dewhirst F.E."/>
            <person name="Haas B."/>
            <person name="Nusbaum C."/>
            <person name="Birren B."/>
        </authorList>
    </citation>
    <scope>NUCLEOTIDE SEQUENCE [LARGE SCALE GENOMIC DNA]</scope>
    <source>
        <strain evidence="2">1-1 BBBD Race 1</strain>
    </source>
</reference>
<dbReference type="VEuPathDB" id="FungiDB:PTTG_07410"/>
<protein>
    <submittedName>
        <fullName evidence="2 3">Uncharacterized protein</fullName>
    </submittedName>
</protein>
<dbReference type="OrthoDB" id="2505882at2759"/>
<evidence type="ECO:0000256" key="1">
    <source>
        <dbReference type="SAM" id="MobiDB-lite"/>
    </source>
</evidence>
<feature type="region of interest" description="Disordered" evidence="1">
    <location>
        <begin position="1"/>
        <end position="49"/>
    </location>
</feature>
<dbReference type="EnsemblFungi" id="PTTG_07410-t43_1">
    <property type="protein sequence ID" value="PTTG_07410-t43_1-p1"/>
    <property type="gene ID" value="PTTG_07410"/>
</dbReference>
<dbReference type="EMBL" id="ADAS02000072">
    <property type="protein sequence ID" value="OAV91924.1"/>
    <property type="molecule type" value="Genomic_DNA"/>
</dbReference>
<gene>
    <name evidence="2" type="ORF">PTTG_07410</name>
</gene>
<name>A0A0C4F2T9_PUCT1</name>
<reference evidence="2" key="2">
    <citation type="submission" date="2016-05" db="EMBL/GenBank/DDBJ databases">
        <title>Comparative analysis highlights variable genome content of wheat rusts and divergence of the mating loci.</title>
        <authorList>
            <person name="Cuomo C.A."/>
            <person name="Bakkeren G."/>
            <person name="Szabo L."/>
            <person name="Khalil H."/>
            <person name="Joly D."/>
            <person name="Goldberg J."/>
            <person name="Young S."/>
            <person name="Zeng Q."/>
            <person name="Fellers J."/>
        </authorList>
    </citation>
    <scope>NUCLEOTIDE SEQUENCE [LARGE SCALE GENOMIC DNA]</scope>
    <source>
        <strain evidence="2">1-1 BBBD Race 1</strain>
    </source>
</reference>
<evidence type="ECO:0000313" key="4">
    <source>
        <dbReference type="Proteomes" id="UP000005240"/>
    </source>
</evidence>
<organism evidence="2">
    <name type="scientific">Puccinia triticina (isolate 1-1 / race 1 (BBBD))</name>
    <name type="common">Brown leaf rust fungus</name>
    <dbReference type="NCBI Taxonomy" id="630390"/>
    <lineage>
        <taxon>Eukaryota</taxon>
        <taxon>Fungi</taxon>
        <taxon>Dikarya</taxon>
        <taxon>Basidiomycota</taxon>
        <taxon>Pucciniomycotina</taxon>
        <taxon>Pucciniomycetes</taxon>
        <taxon>Pucciniales</taxon>
        <taxon>Pucciniaceae</taxon>
        <taxon>Puccinia</taxon>
    </lineage>
</organism>